<dbReference type="EMBL" id="CANHGI010000003">
    <property type="protein sequence ID" value="CAI5446211.1"/>
    <property type="molecule type" value="Genomic_DNA"/>
</dbReference>
<evidence type="ECO:0000313" key="2">
    <source>
        <dbReference type="Proteomes" id="UP001152747"/>
    </source>
</evidence>
<name>A0A9P1ILE0_9PELO</name>
<keyword evidence="2" id="KW-1185">Reference proteome</keyword>
<dbReference type="OrthoDB" id="5847988at2759"/>
<reference evidence="1" key="1">
    <citation type="submission" date="2022-11" db="EMBL/GenBank/DDBJ databases">
        <authorList>
            <person name="Kikuchi T."/>
        </authorList>
    </citation>
    <scope>NUCLEOTIDE SEQUENCE</scope>
    <source>
        <strain evidence="1">PS1010</strain>
    </source>
</reference>
<comment type="caution">
    <text evidence="1">The sequence shown here is derived from an EMBL/GenBank/DDBJ whole genome shotgun (WGS) entry which is preliminary data.</text>
</comment>
<protein>
    <submittedName>
        <fullName evidence="1">Uncharacterized protein</fullName>
    </submittedName>
</protein>
<evidence type="ECO:0000313" key="1">
    <source>
        <dbReference type="EMBL" id="CAI5446211.1"/>
    </source>
</evidence>
<accession>A0A9P1ILE0</accession>
<sequence>MNTSLNRKDIEDFWRRSNSICDQESEDPENLHVQVRRMSLAEFNGLAGEPKLADIETPTWKSSVSQSSLLNSFSNRRRSILPSDTYESPARRLATQSEEDMDIQTAISRLKSIETTCQKSQSCDKLLNDLSSEKSKASDAINRIQIVVKQLNQIPSSSTSTIQSLLPETVSAATFLAKTINNIKINTTVYHSELLSTELNQVFCSITSFIAKLDNQTMSANISTPTRKLSLVASSYSQLIANLNVLNRAVSSV</sequence>
<proteinExistence type="predicted"/>
<dbReference type="Proteomes" id="UP001152747">
    <property type="component" value="Unassembled WGS sequence"/>
</dbReference>
<organism evidence="1 2">
    <name type="scientific">Caenorhabditis angaria</name>
    <dbReference type="NCBI Taxonomy" id="860376"/>
    <lineage>
        <taxon>Eukaryota</taxon>
        <taxon>Metazoa</taxon>
        <taxon>Ecdysozoa</taxon>
        <taxon>Nematoda</taxon>
        <taxon>Chromadorea</taxon>
        <taxon>Rhabditida</taxon>
        <taxon>Rhabditina</taxon>
        <taxon>Rhabditomorpha</taxon>
        <taxon>Rhabditoidea</taxon>
        <taxon>Rhabditidae</taxon>
        <taxon>Peloderinae</taxon>
        <taxon>Caenorhabditis</taxon>
    </lineage>
</organism>
<dbReference type="AlphaFoldDB" id="A0A9P1ILE0"/>
<gene>
    <name evidence="1" type="ORF">CAMP_LOCUS8848</name>
</gene>